<evidence type="ECO:0000259" key="6">
    <source>
        <dbReference type="PROSITE" id="PS50893"/>
    </source>
</evidence>
<dbReference type="PANTHER" id="PTHR42711:SF17">
    <property type="entry name" value="ABC TRANSPORTER ATP-BINDING PROTEIN"/>
    <property type="match status" value="1"/>
</dbReference>
<dbReference type="InterPro" id="IPR017871">
    <property type="entry name" value="ABC_transporter-like_CS"/>
</dbReference>
<dbReference type="PROSITE" id="PS50893">
    <property type="entry name" value="ABC_TRANSPORTER_2"/>
    <property type="match status" value="1"/>
</dbReference>
<evidence type="ECO:0000256" key="3">
    <source>
        <dbReference type="ARBA" id="ARBA00022741"/>
    </source>
</evidence>
<reference evidence="7 8" key="1">
    <citation type="submission" date="2018-11" db="EMBL/GenBank/DDBJ databases">
        <title>Genomes From Bacteria Associated with the Canine Oral Cavity: a Test Case for Automated Genome-Based Taxonomic Assignment.</title>
        <authorList>
            <person name="Coil D.A."/>
            <person name="Jospin G."/>
            <person name="Darling A.E."/>
            <person name="Wallis C."/>
            <person name="Davis I.J."/>
            <person name="Harris S."/>
            <person name="Eisen J.A."/>
            <person name="Holcombe L.J."/>
            <person name="O'Flynn C."/>
        </authorList>
    </citation>
    <scope>NUCLEOTIDE SEQUENCE [LARGE SCALE GENOMIC DNA]</scope>
    <source>
        <strain evidence="7 8">OH2822_COT-296</strain>
    </source>
</reference>
<evidence type="ECO:0000313" key="7">
    <source>
        <dbReference type="EMBL" id="RRD48533.1"/>
    </source>
</evidence>
<comment type="caution">
    <text evidence="7">The sequence shown here is derived from an EMBL/GenBank/DDBJ whole genome shotgun (WGS) entry which is preliminary data.</text>
</comment>
<dbReference type="GO" id="GO:0046677">
    <property type="term" value="P:response to antibiotic"/>
    <property type="evidence" value="ECO:0007669"/>
    <property type="project" value="UniProtKB-KW"/>
</dbReference>
<gene>
    <name evidence="7" type="ORF">EII35_12435</name>
</gene>
<dbReference type="SMART" id="SM00382">
    <property type="entry name" value="AAA"/>
    <property type="match status" value="1"/>
</dbReference>
<keyword evidence="5" id="KW-0046">Antibiotic resistance</keyword>
<name>A0A3P1WVY0_9ACTN</name>
<dbReference type="Pfam" id="PF00005">
    <property type="entry name" value="ABC_tran"/>
    <property type="match status" value="1"/>
</dbReference>
<dbReference type="Gene3D" id="3.40.50.300">
    <property type="entry name" value="P-loop containing nucleotide triphosphate hydrolases"/>
    <property type="match status" value="1"/>
</dbReference>
<keyword evidence="4 7" id="KW-0067">ATP-binding</keyword>
<sequence>MNHALDRDAAITLTDVSKEFRDETGNQVLAVDDVSLTIHPGEVVAILGPNGAGKTTTIDMILGLTRPDRGRVELFGNSPLREVQSGRAAAVLQTGGLLPELTVVETLSMIGSLFDPSRVEECMRRARLLPIAHRQVSKCSGGEQQRVRFGLALLSDPDLLILDEPTAGMDVEARHAFWEEVRADAERGRTILFATHYLEEADGFADRIILMNHGRVIADDTSDAIRASANGRIVSAFVSPEAEARLLTIPDVQCTGRRGERISLHHPRSDQLAQTVLDLGGTELEVVPRSLEDAFLTLTSEER</sequence>
<evidence type="ECO:0000256" key="1">
    <source>
        <dbReference type="ARBA" id="ARBA00004202"/>
    </source>
</evidence>
<dbReference type="InterPro" id="IPR050763">
    <property type="entry name" value="ABC_transporter_ATP-binding"/>
</dbReference>
<accession>A0A3P1WVY0</accession>
<dbReference type="AlphaFoldDB" id="A0A3P1WVY0"/>
<dbReference type="RefSeq" id="WP_125228786.1">
    <property type="nucleotide sequence ID" value="NZ_RQYT01000037.1"/>
</dbReference>
<evidence type="ECO:0000313" key="8">
    <source>
        <dbReference type="Proteomes" id="UP000280935"/>
    </source>
</evidence>
<dbReference type="EMBL" id="RQYT01000037">
    <property type="protein sequence ID" value="RRD48533.1"/>
    <property type="molecule type" value="Genomic_DNA"/>
</dbReference>
<evidence type="ECO:0000256" key="2">
    <source>
        <dbReference type="ARBA" id="ARBA00022448"/>
    </source>
</evidence>
<evidence type="ECO:0000256" key="4">
    <source>
        <dbReference type="ARBA" id="ARBA00022840"/>
    </source>
</evidence>
<dbReference type="SUPFAM" id="SSF52540">
    <property type="entry name" value="P-loop containing nucleoside triphosphate hydrolases"/>
    <property type="match status" value="1"/>
</dbReference>
<protein>
    <submittedName>
        <fullName evidence="7">ABC transporter ATP-binding protein</fullName>
    </submittedName>
</protein>
<dbReference type="CDD" id="cd03230">
    <property type="entry name" value="ABC_DR_subfamily_A"/>
    <property type="match status" value="1"/>
</dbReference>
<feature type="domain" description="ABC transporter" evidence="6">
    <location>
        <begin position="11"/>
        <end position="238"/>
    </location>
</feature>
<dbReference type="PROSITE" id="PS00211">
    <property type="entry name" value="ABC_TRANSPORTER_1"/>
    <property type="match status" value="1"/>
</dbReference>
<evidence type="ECO:0000256" key="5">
    <source>
        <dbReference type="ARBA" id="ARBA00023251"/>
    </source>
</evidence>
<dbReference type="PANTHER" id="PTHR42711">
    <property type="entry name" value="ABC TRANSPORTER ATP-BINDING PROTEIN"/>
    <property type="match status" value="1"/>
</dbReference>
<organism evidence="7 8">
    <name type="scientific">Arachnia propionica</name>
    <dbReference type="NCBI Taxonomy" id="1750"/>
    <lineage>
        <taxon>Bacteria</taxon>
        <taxon>Bacillati</taxon>
        <taxon>Actinomycetota</taxon>
        <taxon>Actinomycetes</taxon>
        <taxon>Propionibacteriales</taxon>
        <taxon>Propionibacteriaceae</taxon>
        <taxon>Arachnia</taxon>
    </lineage>
</organism>
<dbReference type="InterPro" id="IPR003593">
    <property type="entry name" value="AAA+_ATPase"/>
</dbReference>
<comment type="subcellular location">
    <subcellularLocation>
        <location evidence="1">Cell membrane</location>
        <topology evidence="1">Peripheral membrane protein</topology>
    </subcellularLocation>
</comment>
<proteinExistence type="predicted"/>
<keyword evidence="2" id="KW-0813">Transport</keyword>
<dbReference type="GO" id="GO:0005524">
    <property type="term" value="F:ATP binding"/>
    <property type="evidence" value="ECO:0007669"/>
    <property type="project" value="UniProtKB-KW"/>
</dbReference>
<dbReference type="InterPro" id="IPR027417">
    <property type="entry name" value="P-loop_NTPase"/>
</dbReference>
<dbReference type="Proteomes" id="UP000280935">
    <property type="component" value="Unassembled WGS sequence"/>
</dbReference>
<dbReference type="GO" id="GO:0016887">
    <property type="term" value="F:ATP hydrolysis activity"/>
    <property type="evidence" value="ECO:0007669"/>
    <property type="project" value="InterPro"/>
</dbReference>
<dbReference type="OrthoDB" id="9804819at2"/>
<dbReference type="GO" id="GO:0005886">
    <property type="term" value="C:plasma membrane"/>
    <property type="evidence" value="ECO:0007669"/>
    <property type="project" value="UniProtKB-SubCell"/>
</dbReference>
<dbReference type="InterPro" id="IPR003439">
    <property type="entry name" value="ABC_transporter-like_ATP-bd"/>
</dbReference>
<keyword evidence="3" id="KW-0547">Nucleotide-binding</keyword>